<dbReference type="SUPFAM" id="SSF46955">
    <property type="entry name" value="Putative DNA-binding domain"/>
    <property type="match status" value="1"/>
</dbReference>
<dbReference type="Gene3D" id="1.10.1660.10">
    <property type="match status" value="1"/>
</dbReference>
<dbReference type="PANTHER" id="PTHR30204">
    <property type="entry name" value="REDOX-CYCLING DRUG-SENSING TRANSCRIPTIONAL ACTIVATOR SOXR"/>
    <property type="match status" value="1"/>
</dbReference>
<dbReference type="InterPro" id="IPR000551">
    <property type="entry name" value="MerR-type_HTH_dom"/>
</dbReference>
<evidence type="ECO:0000259" key="3">
    <source>
        <dbReference type="PROSITE" id="PS50937"/>
    </source>
</evidence>
<evidence type="ECO:0000256" key="1">
    <source>
        <dbReference type="ARBA" id="ARBA00023125"/>
    </source>
</evidence>
<evidence type="ECO:0000256" key="2">
    <source>
        <dbReference type="SAM" id="Coils"/>
    </source>
</evidence>
<dbReference type="PROSITE" id="PS50937">
    <property type="entry name" value="HTH_MERR_2"/>
    <property type="match status" value="1"/>
</dbReference>
<dbReference type="Pfam" id="PF13411">
    <property type="entry name" value="MerR_1"/>
    <property type="match status" value="1"/>
</dbReference>
<evidence type="ECO:0000313" key="4">
    <source>
        <dbReference type="EMBL" id="MDG5753675.1"/>
    </source>
</evidence>
<dbReference type="Proteomes" id="UP001218246">
    <property type="component" value="Unassembled WGS sequence"/>
</dbReference>
<dbReference type="CDD" id="cd01109">
    <property type="entry name" value="HTH_YyaN"/>
    <property type="match status" value="1"/>
</dbReference>
<dbReference type="EMBL" id="JARULN010000004">
    <property type="protein sequence ID" value="MDG5753675.1"/>
    <property type="molecule type" value="Genomic_DNA"/>
</dbReference>
<accession>A0ABT6H2P9</accession>
<feature type="domain" description="HTH merR-type" evidence="3">
    <location>
        <begin position="1"/>
        <end position="69"/>
    </location>
</feature>
<gene>
    <name evidence="4" type="ORF">P6P90_06770</name>
</gene>
<evidence type="ECO:0000313" key="5">
    <source>
        <dbReference type="Proteomes" id="UP001218246"/>
    </source>
</evidence>
<dbReference type="InterPro" id="IPR047057">
    <property type="entry name" value="MerR_fam"/>
</dbReference>
<dbReference type="RefSeq" id="WP_124562960.1">
    <property type="nucleotide sequence ID" value="NZ_JARRRY010000018.1"/>
</dbReference>
<keyword evidence="5" id="KW-1185">Reference proteome</keyword>
<dbReference type="PRINTS" id="PR00040">
    <property type="entry name" value="HTHMERR"/>
</dbReference>
<organism evidence="4 5">
    <name type="scientific">Ectobacillus antri</name>
    <dbReference type="NCBI Taxonomy" id="2486280"/>
    <lineage>
        <taxon>Bacteria</taxon>
        <taxon>Bacillati</taxon>
        <taxon>Bacillota</taxon>
        <taxon>Bacilli</taxon>
        <taxon>Bacillales</taxon>
        <taxon>Bacillaceae</taxon>
        <taxon>Ectobacillus</taxon>
    </lineage>
</organism>
<name>A0ABT6H2P9_9BACI</name>
<protein>
    <submittedName>
        <fullName evidence="4">MerR family transcriptional regulator</fullName>
    </submittedName>
</protein>
<feature type="coiled-coil region" evidence="2">
    <location>
        <begin position="74"/>
        <end position="104"/>
    </location>
</feature>
<keyword evidence="2" id="KW-0175">Coiled coil</keyword>
<keyword evidence="1" id="KW-0238">DNA-binding</keyword>
<dbReference type="InterPro" id="IPR009061">
    <property type="entry name" value="DNA-bd_dom_put_sf"/>
</dbReference>
<reference evidence="4 5" key="1">
    <citation type="submission" date="2023-04" db="EMBL/GenBank/DDBJ databases">
        <title>Ectobacillus antri isolated from activated sludge.</title>
        <authorList>
            <person name="Yan P."/>
            <person name="Liu X."/>
        </authorList>
    </citation>
    <scope>NUCLEOTIDE SEQUENCE [LARGE SCALE GENOMIC DNA]</scope>
    <source>
        <strain evidence="4 5">C18H</strain>
    </source>
</reference>
<proteinExistence type="predicted"/>
<sequence>MYTIGEVAHMLGITAHTLRYYEKEKIIVPERNESGERVYQDTHVAWLRFVMKLKQTQMPIARIREYAQLFSEGKRTAELRLQLLEDHHNSIKQQMETLQETERILAQKIVSYKTMLESEKREET</sequence>
<comment type="caution">
    <text evidence="4">The sequence shown here is derived from an EMBL/GenBank/DDBJ whole genome shotgun (WGS) entry which is preliminary data.</text>
</comment>
<dbReference type="SMART" id="SM00422">
    <property type="entry name" value="HTH_MERR"/>
    <property type="match status" value="1"/>
</dbReference>
<dbReference type="PANTHER" id="PTHR30204:SF82">
    <property type="entry name" value="TRANSCRIPTIONAL REGULATOR, MERR FAMILY"/>
    <property type="match status" value="1"/>
</dbReference>